<gene>
    <name evidence="7" type="ORF">H2O73_14340</name>
</gene>
<evidence type="ECO:0000256" key="1">
    <source>
        <dbReference type="ARBA" id="ARBA00004442"/>
    </source>
</evidence>
<evidence type="ECO:0000313" key="8">
    <source>
        <dbReference type="Proteomes" id="UP000571701"/>
    </source>
</evidence>
<keyword evidence="8" id="KW-1185">Reference proteome</keyword>
<organism evidence="7 8">
    <name type="scientific">Vibrio marinisediminis</name>
    <dbReference type="NCBI Taxonomy" id="2758441"/>
    <lineage>
        <taxon>Bacteria</taxon>
        <taxon>Pseudomonadati</taxon>
        <taxon>Pseudomonadota</taxon>
        <taxon>Gammaproteobacteria</taxon>
        <taxon>Vibrionales</taxon>
        <taxon>Vibrionaceae</taxon>
        <taxon>Vibrio</taxon>
    </lineage>
</organism>
<dbReference type="GO" id="GO:0009279">
    <property type="term" value="C:cell outer membrane"/>
    <property type="evidence" value="ECO:0007669"/>
    <property type="project" value="UniProtKB-SubCell"/>
</dbReference>
<evidence type="ECO:0000256" key="5">
    <source>
        <dbReference type="SAM" id="Phobius"/>
    </source>
</evidence>
<dbReference type="InterPro" id="IPR006665">
    <property type="entry name" value="OmpA-like"/>
</dbReference>
<comment type="caution">
    <text evidence="7">The sequence shown here is derived from an EMBL/GenBank/DDBJ whole genome shotgun (WGS) entry which is preliminary data.</text>
</comment>
<dbReference type="EMBL" id="JACFYF010000009">
    <property type="protein sequence ID" value="MBA5763538.1"/>
    <property type="molecule type" value="Genomic_DNA"/>
</dbReference>
<dbReference type="InterPro" id="IPR050330">
    <property type="entry name" value="Bact_OuterMem_StrucFunc"/>
</dbReference>
<keyword evidence="3" id="KW-0998">Cell outer membrane</keyword>
<feature type="domain" description="OmpA-like" evidence="6">
    <location>
        <begin position="171"/>
        <end position="288"/>
    </location>
</feature>
<dbReference type="CDD" id="cd07185">
    <property type="entry name" value="OmpA_C-like"/>
    <property type="match status" value="1"/>
</dbReference>
<dbReference type="Pfam" id="PF00691">
    <property type="entry name" value="OmpA"/>
    <property type="match status" value="1"/>
</dbReference>
<accession>A0A7W2IUQ8</accession>
<evidence type="ECO:0000256" key="4">
    <source>
        <dbReference type="PROSITE-ProRule" id="PRU00473"/>
    </source>
</evidence>
<feature type="transmembrane region" description="Helical" evidence="5">
    <location>
        <begin position="26"/>
        <end position="43"/>
    </location>
</feature>
<dbReference type="Proteomes" id="UP000571701">
    <property type="component" value="Unassembled WGS sequence"/>
</dbReference>
<evidence type="ECO:0000313" key="7">
    <source>
        <dbReference type="EMBL" id="MBA5763538.1"/>
    </source>
</evidence>
<keyword evidence="5" id="KW-0812">Transmembrane</keyword>
<dbReference type="PANTHER" id="PTHR30329:SF21">
    <property type="entry name" value="LIPOPROTEIN YIAD-RELATED"/>
    <property type="match status" value="1"/>
</dbReference>
<dbReference type="AlphaFoldDB" id="A0A7W2IUQ8"/>
<dbReference type="SUPFAM" id="SSF103088">
    <property type="entry name" value="OmpA-like"/>
    <property type="match status" value="1"/>
</dbReference>
<evidence type="ECO:0000259" key="6">
    <source>
        <dbReference type="PROSITE" id="PS51123"/>
    </source>
</evidence>
<name>A0A7W2IUQ8_9VIBR</name>
<keyword evidence="2 4" id="KW-0472">Membrane</keyword>
<evidence type="ECO:0000256" key="3">
    <source>
        <dbReference type="ARBA" id="ARBA00023237"/>
    </source>
</evidence>
<proteinExistence type="predicted"/>
<dbReference type="Gene3D" id="3.30.1330.60">
    <property type="entry name" value="OmpA-like domain"/>
    <property type="match status" value="1"/>
</dbReference>
<dbReference type="InterPro" id="IPR006664">
    <property type="entry name" value="OMP_bac"/>
</dbReference>
<reference evidence="7 8" key="1">
    <citation type="submission" date="2020-07" db="EMBL/GenBank/DDBJ databases">
        <title>Vibrio marinisediminis sp. nov., isolated from marine sediment.</title>
        <authorList>
            <person name="Ji X."/>
        </authorList>
    </citation>
    <scope>NUCLEOTIDE SEQUENCE [LARGE SCALE GENOMIC DNA]</scope>
    <source>
        <strain evidence="7 8">404</strain>
    </source>
</reference>
<dbReference type="PROSITE" id="PS51123">
    <property type="entry name" value="OMPA_2"/>
    <property type="match status" value="1"/>
</dbReference>
<evidence type="ECO:0000256" key="2">
    <source>
        <dbReference type="ARBA" id="ARBA00023136"/>
    </source>
</evidence>
<dbReference type="PRINTS" id="PR01021">
    <property type="entry name" value="OMPADOMAIN"/>
</dbReference>
<sequence length="303" mass="33947">MVGAHKEQALTSETNTRNDRIPSIKLSTLHLICLLLFASTLFGCTSYPPESRGGLAEQHIDNSFTPVMPDEPLGPEHGLRFDWQLTKLHLDSLIREGARWCFPAAVVQALEKQNRIARELEGGLLLDAANDLVIQRKRLGELERQLDYVTSQANCVPPLNENTFRQQLAVIDQLFDLLNIDNQFAFNSTEVNPKYMGHLARAANILREEPSLNLSVTGHADANGGEQYNKKLAMDRAKQVKRYLIIFGLEPNRIATQSLGDTLPLYEGVSEGTRLTNRRVSIEVIATQELGEQNRQGGYHAYD</sequence>
<protein>
    <submittedName>
        <fullName evidence="7">OmpA family protein</fullName>
    </submittedName>
</protein>
<comment type="subcellular location">
    <subcellularLocation>
        <location evidence="1">Cell outer membrane</location>
    </subcellularLocation>
</comment>
<dbReference type="InterPro" id="IPR036737">
    <property type="entry name" value="OmpA-like_sf"/>
</dbReference>
<dbReference type="PANTHER" id="PTHR30329">
    <property type="entry name" value="STATOR ELEMENT OF FLAGELLAR MOTOR COMPLEX"/>
    <property type="match status" value="1"/>
</dbReference>
<keyword evidence="5" id="KW-1133">Transmembrane helix</keyword>